<accession>A0A450V0I5</accession>
<dbReference type="EMBL" id="CAADFJ010000134">
    <property type="protein sequence ID" value="VFK03551.1"/>
    <property type="molecule type" value="Genomic_DNA"/>
</dbReference>
<reference evidence="1" key="1">
    <citation type="submission" date="2019-02" db="EMBL/GenBank/DDBJ databases">
        <authorList>
            <person name="Gruber-Vodicka R. H."/>
            <person name="Seah K. B. B."/>
        </authorList>
    </citation>
    <scope>NUCLEOTIDE SEQUENCE</scope>
    <source>
        <strain evidence="3">BECK_SA2B12</strain>
        <strain evidence="1">BECK_SA2B15</strain>
        <strain evidence="2">BECK_SA2B20</strain>
    </source>
</reference>
<name>A0A450V0I5_9GAMM</name>
<dbReference type="EMBL" id="CAADFG010000136">
    <property type="protein sequence ID" value="VFJ98292.1"/>
    <property type="molecule type" value="Genomic_DNA"/>
</dbReference>
<evidence type="ECO:0000313" key="2">
    <source>
        <dbReference type="EMBL" id="VFJ98517.1"/>
    </source>
</evidence>
<dbReference type="EMBL" id="CAADFI010000136">
    <property type="protein sequence ID" value="VFJ98517.1"/>
    <property type="molecule type" value="Genomic_DNA"/>
</dbReference>
<protein>
    <submittedName>
        <fullName evidence="1">Uncharacterized protein</fullName>
    </submittedName>
</protein>
<gene>
    <name evidence="1" type="ORF">BECKH772A_GA0070896_101362</name>
    <name evidence="2" type="ORF">BECKH772B_GA0070898_101367</name>
    <name evidence="3" type="ORF">BECKH772C_GA0070978_101346</name>
</gene>
<sequence length="75" mass="8519">MSATSSSHPLPVSRPMRRRLAKKLFGNSHRSEAAPRLWLPQGAMGAKIRIVVDYTTQFSPPSQRGRTQFGRRRSR</sequence>
<proteinExistence type="predicted"/>
<dbReference type="AlphaFoldDB" id="A0A450V0I5"/>
<evidence type="ECO:0000313" key="3">
    <source>
        <dbReference type="EMBL" id="VFK03551.1"/>
    </source>
</evidence>
<organism evidence="1">
    <name type="scientific">Candidatus Kentrum eta</name>
    <dbReference type="NCBI Taxonomy" id="2126337"/>
    <lineage>
        <taxon>Bacteria</taxon>
        <taxon>Pseudomonadati</taxon>
        <taxon>Pseudomonadota</taxon>
        <taxon>Gammaproteobacteria</taxon>
        <taxon>Candidatus Kentrum</taxon>
    </lineage>
</organism>
<evidence type="ECO:0000313" key="1">
    <source>
        <dbReference type="EMBL" id="VFJ98292.1"/>
    </source>
</evidence>